<dbReference type="Pfam" id="PF24507">
    <property type="entry name" value="Ig_CFAP65_4th"/>
    <property type="match status" value="2"/>
</dbReference>
<dbReference type="InterPro" id="IPR056344">
    <property type="entry name" value="Ig_CFAP65-like_9th"/>
</dbReference>
<proteinExistence type="predicted"/>
<dbReference type="SUPFAM" id="SSF49354">
    <property type="entry name" value="PapD-like"/>
    <property type="match status" value="1"/>
</dbReference>
<feature type="domain" description="CFAP65 fourth Ig-like" evidence="3">
    <location>
        <begin position="116"/>
        <end position="202"/>
    </location>
</feature>
<dbReference type="Gene3D" id="2.60.40.10">
    <property type="entry name" value="Immunoglobulins"/>
    <property type="match status" value="8"/>
</dbReference>
<evidence type="ECO:0000313" key="8">
    <source>
        <dbReference type="Proteomes" id="UP001165289"/>
    </source>
</evidence>
<feature type="region of interest" description="Disordered" evidence="1">
    <location>
        <begin position="1584"/>
        <end position="1605"/>
    </location>
</feature>
<evidence type="ECO:0000256" key="1">
    <source>
        <dbReference type="SAM" id="MobiDB-lite"/>
    </source>
</evidence>
<organism evidence="7 8">
    <name type="scientific">Oopsacas minuta</name>
    <dbReference type="NCBI Taxonomy" id="111878"/>
    <lineage>
        <taxon>Eukaryota</taxon>
        <taxon>Metazoa</taxon>
        <taxon>Porifera</taxon>
        <taxon>Hexactinellida</taxon>
        <taxon>Hexasterophora</taxon>
        <taxon>Lyssacinosida</taxon>
        <taxon>Leucopsacidae</taxon>
        <taxon>Oopsacas</taxon>
    </lineage>
</organism>
<evidence type="ECO:0000259" key="5">
    <source>
        <dbReference type="Pfam" id="PF25248"/>
    </source>
</evidence>
<feature type="region of interest" description="Disordered" evidence="1">
    <location>
        <begin position="1430"/>
        <end position="1454"/>
    </location>
</feature>
<dbReference type="InterPro" id="IPR013783">
    <property type="entry name" value="Ig-like_fold"/>
</dbReference>
<dbReference type="Pfam" id="PF25249">
    <property type="entry name" value="Ig_CFAP65_7th"/>
    <property type="match status" value="1"/>
</dbReference>
<evidence type="ECO:0000259" key="2">
    <source>
        <dbReference type="Pfam" id="PF24291"/>
    </source>
</evidence>
<dbReference type="InterPro" id="IPR057470">
    <property type="entry name" value="Ig_CFAP65_7th"/>
</dbReference>
<dbReference type="GO" id="GO:0031514">
    <property type="term" value="C:motile cilium"/>
    <property type="evidence" value="ECO:0007669"/>
    <property type="project" value="UniProtKB-SubCell"/>
</dbReference>
<feature type="domain" description="CFAP65-like ninth Ig-like" evidence="4">
    <location>
        <begin position="955"/>
        <end position="1136"/>
    </location>
</feature>
<evidence type="ECO:0000259" key="4">
    <source>
        <dbReference type="Pfam" id="PF24816"/>
    </source>
</evidence>
<dbReference type="InterPro" id="IPR052614">
    <property type="entry name" value="CFAP65"/>
</dbReference>
<accession>A0AAV7KE73</accession>
<dbReference type="PANTHER" id="PTHR46127">
    <property type="entry name" value="CILIA- AND FLAGELLA-ASSOCIATED PROTEIN 65"/>
    <property type="match status" value="1"/>
</dbReference>
<dbReference type="Pfam" id="PF25248">
    <property type="entry name" value="Ig_CFAP65_8th"/>
    <property type="match status" value="1"/>
</dbReference>
<dbReference type="NCBIfam" id="NF012200">
    <property type="entry name" value="choice_anch_D"/>
    <property type="match status" value="1"/>
</dbReference>
<dbReference type="Proteomes" id="UP001165289">
    <property type="component" value="Unassembled WGS sequence"/>
</dbReference>
<name>A0AAV7KE73_9METZ</name>
<dbReference type="InterPro" id="IPR057467">
    <property type="entry name" value="Ig_CFAP65_8th"/>
</dbReference>
<feature type="domain" description="CFAP65 fourth Ig-like" evidence="3">
    <location>
        <begin position="327"/>
        <end position="418"/>
    </location>
</feature>
<feature type="domain" description="CFAP65 eight Ig-like" evidence="5">
    <location>
        <begin position="837"/>
        <end position="943"/>
    </location>
</feature>
<dbReference type="Pfam" id="PF24291">
    <property type="entry name" value="Ig_CFAP65"/>
    <property type="match status" value="1"/>
</dbReference>
<feature type="compositionally biased region" description="Polar residues" evidence="1">
    <location>
        <begin position="1590"/>
        <end position="1600"/>
    </location>
</feature>
<evidence type="ECO:0000259" key="6">
    <source>
        <dbReference type="Pfam" id="PF25249"/>
    </source>
</evidence>
<dbReference type="EMBL" id="JAKMXF010000066">
    <property type="protein sequence ID" value="KAI6659168.1"/>
    <property type="molecule type" value="Genomic_DNA"/>
</dbReference>
<dbReference type="InterPro" id="IPR056305">
    <property type="entry name" value="Ig_CFAP65_10th"/>
</dbReference>
<dbReference type="Pfam" id="PF24771">
    <property type="entry name" value="Ig_CFAP74_1st"/>
    <property type="match status" value="1"/>
</dbReference>
<comment type="caution">
    <text evidence="7">The sequence shown here is derived from an EMBL/GenBank/DDBJ whole genome shotgun (WGS) entry which is preliminary data.</text>
</comment>
<reference evidence="7 8" key="1">
    <citation type="journal article" date="2023" name="BMC Biol.">
        <title>The compact genome of the sponge Oopsacas minuta (Hexactinellida) is lacking key metazoan core genes.</title>
        <authorList>
            <person name="Santini S."/>
            <person name="Schenkelaars Q."/>
            <person name="Jourda C."/>
            <person name="Duchesne M."/>
            <person name="Belahbib H."/>
            <person name="Rocher C."/>
            <person name="Selva M."/>
            <person name="Riesgo A."/>
            <person name="Vervoort M."/>
            <person name="Leys S.P."/>
            <person name="Kodjabachian L."/>
            <person name="Le Bivic A."/>
            <person name="Borchiellini C."/>
            <person name="Claverie J.M."/>
            <person name="Renard E."/>
        </authorList>
    </citation>
    <scope>NUCLEOTIDE SEQUENCE [LARGE SCALE GENOMIC DNA]</scope>
    <source>
        <strain evidence="7">SPO-2</strain>
    </source>
</reference>
<feature type="domain" description="CFAP65 tenth Ig-like" evidence="2">
    <location>
        <begin position="1145"/>
        <end position="1255"/>
    </location>
</feature>
<dbReference type="InterPro" id="IPR058536">
    <property type="entry name" value="Ig_CFAP65_4th"/>
</dbReference>
<dbReference type="Pfam" id="PF24816">
    <property type="entry name" value="Ig_CFAP65__9th"/>
    <property type="match status" value="1"/>
</dbReference>
<protein>
    <submittedName>
        <fullName evidence="7">Coiled-coil domain-containing protein</fullName>
    </submittedName>
</protein>
<gene>
    <name evidence="7" type="ORF">LOD99_14843</name>
</gene>
<evidence type="ECO:0000313" key="7">
    <source>
        <dbReference type="EMBL" id="KAI6659168.1"/>
    </source>
</evidence>
<dbReference type="GO" id="GO:0005737">
    <property type="term" value="C:cytoplasm"/>
    <property type="evidence" value="ECO:0007669"/>
    <property type="project" value="UniProtKB-SubCell"/>
</dbReference>
<dbReference type="InterPro" id="IPR008962">
    <property type="entry name" value="PapD-like_sf"/>
</dbReference>
<keyword evidence="8" id="KW-1185">Reference proteome</keyword>
<sequence length="1656" mass="186998">MNGRGRCTQFGLEVPETVTWKNWQPGKEYTKNIPIKNIKVETQRIHYRVPTLQVFSSHYPKPISLSSGTSHVISVSFKPVERGVYNDKIIVQTEEGDLEIPIKATLPEPRIELVESVQFGMVAITDTNSMYFKIRNSSEVSVNFNFDVPLPFTIFPKEGSLAAKQDCQLTCTFTPTTASVYTANAICVYEDFRRKVELMGTGKFAYIEVESMGGGRTRELDFKNVPIGQTLTKTIVLSNKSPVTAPFRIRPLWEQNRPIHSFTCSHLSGRIGAFEKQKLKIAFTPNNPGGPFIDYLSIECVGSLTNTTISCIGNATKPDVTLSTNYIEFSSVYCNTTSKRVIEIHNNSPVATVYQFLNANSTIFSVEPFTGKIEANSKSTLTITFHPADPLPYYRRLSCLVHYQSPLIIDVLGTGITDAINPVILKQQHLVIYERKWLSGIAGYPPEQLKIWHNDKHIFITGTEISVSHDAPFIKDIQANSPIQDPYDYIFTPNMTSQFIIDRQELDFGSATPGQGSYTHTVVATNLSKGVINCVWAVSKNSRDDFKVIPRINEFLPGASYEFRIVFSPSQVNRYYDATLECFSYFKPLKDYHSVEDIFVSPSWCSTLHVSGHTWKKGAENSPSSLAWNSKEIIFSPSLPNSNSYKTFKLSNNLGVPIQFNFRDFENDNFEVLPKLGLLSEETQIFLIKMKSEENPVKSLIYSTIICDINHDVKHPEKLILCGTVEYPRVTFPDGKYVYFHPCVVDGKVKQQLRVRNTSLLPIQFEWTTQGAEPGITRITPNIGIIQPNEIQTHDWLFTPKTQGIHSFKGVITTNFANTNDKQRQSISLVGECCTSKLYVAETQVDLGNITVRSNQKETVTLINACLCDLTYKLLYKASYTSNAGQLVVCSPKEMNLFTQNSTIIAGSRHFIDVTFKPENQGIYNIEVFYQIITEKKQIMATHSLFNITAKVSYPCITVVDTKLTSSSGHISKPRLWEMLNLDKLNALLLEEPSCDEIRYDIATRHSMKRKIPVLTNAIIDINFGSAPINSLDTEIILLLQNPSQVHVEYAFQFPDDMYLEPECWANTEEMDQFEKKELYLMQNSIFSVDNKKGSLPPGESRAIKCSHKHKLAGESILPVLLKIRKGREVLLNFRGITSQLSTSHINFTTDTFHFRPIPVGLLLPPLQAYKLYNGGDIACNYELDTSTLSELIQQTNGLQVLECLNPTGLIPAYGHTELMFLFTPPEPVQYSVDMMLKLDTESKLITFIAEGFTMDENSINSTMLLPDRQEMVQVPNKHLINSQTEVAALSSNTISFNHLPLFSPARQITFLRNQSDSTLSYKWELPSDRISEVLTIKPLTGYLYPNQHVLCQVLFFSMVDPCFYDVTLSCVITNESSMLVYKHELSDWEKQQLELQHMFTITSNSLQDSQKKSVKRHNTLPPIEQESYEEWARKDMSKKSRHRPRKHKESEFPKPLPPLSFTLELCVNARTHSIADYFTIFPNAPTPFIDTNVIISSMNSTASGIPITLSSSLLLTSILSSLLHSLIHDTSFVSCLSSIDKEPIPYFKQFQKHIPKIISGNQDSIPEQEELQTVPHRPVRVESAPTRLSDVTQPATHSKPTSHHLDKLKKLESVNVLLEGVLENSIRCILSEAASNEIDLTAKPHRIAMTTQDIP</sequence>
<evidence type="ECO:0000259" key="3">
    <source>
        <dbReference type="Pfam" id="PF24507"/>
    </source>
</evidence>
<feature type="domain" description="CFAP65 seventh Ig-like" evidence="6">
    <location>
        <begin position="735"/>
        <end position="826"/>
    </location>
</feature>
<dbReference type="PANTHER" id="PTHR46127:SF1">
    <property type="entry name" value="CILIA- AND FLAGELLA-ASSOCIATED PROTEIN 65"/>
    <property type="match status" value="1"/>
</dbReference>